<dbReference type="PANTHER" id="PTHR46300">
    <property type="entry name" value="P450, PUTATIVE (EUROFUNG)-RELATED-RELATED"/>
    <property type="match status" value="1"/>
</dbReference>
<organism evidence="11 12">
    <name type="scientific">Coprinopsis cinerea (strain Okayama-7 / 130 / ATCC MYA-4618 / FGSC 9003)</name>
    <name type="common">Inky cap fungus</name>
    <name type="synonym">Hormographiella aspergillata</name>
    <dbReference type="NCBI Taxonomy" id="240176"/>
    <lineage>
        <taxon>Eukaryota</taxon>
        <taxon>Fungi</taxon>
        <taxon>Dikarya</taxon>
        <taxon>Basidiomycota</taxon>
        <taxon>Agaricomycotina</taxon>
        <taxon>Agaricomycetes</taxon>
        <taxon>Agaricomycetidae</taxon>
        <taxon>Agaricales</taxon>
        <taxon>Agaricineae</taxon>
        <taxon>Psathyrellaceae</taxon>
        <taxon>Coprinopsis</taxon>
    </lineage>
</organism>
<evidence type="ECO:0000256" key="5">
    <source>
        <dbReference type="ARBA" id="ARBA00022723"/>
    </source>
</evidence>
<dbReference type="OMA" id="PLFHIFI"/>
<comment type="pathway">
    <text evidence="2">Secondary metabolite biosynthesis.</text>
</comment>
<keyword evidence="7 9" id="KW-0408">Iron</keyword>
<evidence type="ECO:0000256" key="7">
    <source>
        <dbReference type="ARBA" id="ARBA00023004"/>
    </source>
</evidence>
<dbReference type="EMBL" id="AACS02000002">
    <property type="protein sequence ID" value="EAU81927.1"/>
    <property type="molecule type" value="Genomic_DNA"/>
</dbReference>
<evidence type="ECO:0000256" key="6">
    <source>
        <dbReference type="ARBA" id="ARBA00023002"/>
    </source>
</evidence>
<name>A8PAA9_COPC7</name>
<dbReference type="InterPro" id="IPR001128">
    <property type="entry name" value="Cyt_P450"/>
</dbReference>
<evidence type="ECO:0000256" key="8">
    <source>
        <dbReference type="ARBA" id="ARBA00023033"/>
    </source>
</evidence>
<dbReference type="GeneID" id="6016571"/>
<keyword evidence="8 10" id="KW-0503">Monooxygenase</keyword>
<dbReference type="GO" id="GO:0020037">
    <property type="term" value="F:heme binding"/>
    <property type="evidence" value="ECO:0007669"/>
    <property type="project" value="InterPro"/>
</dbReference>
<dbReference type="PROSITE" id="PS00086">
    <property type="entry name" value="CYTOCHROME_P450"/>
    <property type="match status" value="1"/>
</dbReference>
<keyword evidence="5 9" id="KW-0479">Metal-binding</keyword>
<dbReference type="GO" id="GO:0004497">
    <property type="term" value="F:monooxygenase activity"/>
    <property type="evidence" value="ECO:0007669"/>
    <property type="project" value="UniProtKB-KW"/>
</dbReference>
<dbReference type="PANTHER" id="PTHR46300:SF7">
    <property type="entry name" value="P450, PUTATIVE (EUROFUNG)-RELATED"/>
    <property type="match status" value="1"/>
</dbReference>
<keyword evidence="6 10" id="KW-0560">Oxidoreductase</keyword>
<dbReference type="Gene3D" id="1.10.630.10">
    <property type="entry name" value="Cytochrome P450"/>
    <property type="match status" value="1"/>
</dbReference>
<dbReference type="PRINTS" id="PR00463">
    <property type="entry name" value="EP450I"/>
</dbReference>
<dbReference type="InterPro" id="IPR002401">
    <property type="entry name" value="Cyt_P450_E_grp-I"/>
</dbReference>
<accession>A8PAA9</accession>
<dbReference type="Proteomes" id="UP000001861">
    <property type="component" value="Unassembled WGS sequence"/>
</dbReference>
<protein>
    <submittedName>
        <fullName evidence="11">O-methylsterigmatocystin oxidoreductase</fullName>
    </submittedName>
</protein>
<dbReference type="SUPFAM" id="SSF48264">
    <property type="entry name" value="Cytochrome P450"/>
    <property type="match status" value="1"/>
</dbReference>
<evidence type="ECO:0000256" key="3">
    <source>
        <dbReference type="ARBA" id="ARBA00010617"/>
    </source>
</evidence>
<dbReference type="eggNOG" id="KOG0156">
    <property type="taxonomic scope" value="Eukaryota"/>
</dbReference>
<evidence type="ECO:0000256" key="9">
    <source>
        <dbReference type="PIRSR" id="PIRSR602401-1"/>
    </source>
</evidence>
<comment type="similarity">
    <text evidence="3 10">Belongs to the cytochrome P450 family.</text>
</comment>
<evidence type="ECO:0000313" key="11">
    <source>
        <dbReference type="EMBL" id="EAU81927.1"/>
    </source>
</evidence>
<reference evidence="11 12" key="1">
    <citation type="journal article" date="2010" name="Proc. Natl. Acad. Sci. U.S.A.">
        <title>Insights into evolution of multicellular fungi from the assembled chromosomes of the mushroom Coprinopsis cinerea (Coprinus cinereus).</title>
        <authorList>
            <person name="Stajich J.E."/>
            <person name="Wilke S.K."/>
            <person name="Ahren D."/>
            <person name="Au C.H."/>
            <person name="Birren B.W."/>
            <person name="Borodovsky M."/>
            <person name="Burns C."/>
            <person name="Canback B."/>
            <person name="Casselton L.A."/>
            <person name="Cheng C.K."/>
            <person name="Deng J."/>
            <person name="Dietrich F.S."/>
            <person name="Fargo D.C."/>
            <person name="Farman M.L."/>
            <person name="Gathman A.C."/>
            <person name="Goldberg J."/>
            <person name="Guigo R."/>
            <person name="Hoegger P.J."/>
            <person name="Hooker J.B."/>
            <person name="Huggins A."/>
            <person name="James T.Y."/>
            <person name="Kamada T."/>
            <person name="Kilaru S."/>
            <person name="Kodira C."/>
            <person name="Kues U."/>
            <person name="Kupfer D."/>
            <person name="Kwan H.S."/>
            <person name="Lomsadze A."/>
            <person name="Li W."/>
            <person name="Lilly W.W."/>
            <person name="Ma L.J."/>
            <person name="Mackey A.J."/>
            <person name="Manning G."/>
            <person name="Martin F."/>
            <person name="Muraguchi H."/>
            <person name="Natvig D.O."/>
            <person name="Palmerini H."/>
            <person name="Ramesh M.A."/>
            <person name="Rehmeyer C.J."/>
            <person name="Roe B.A."/>
            <person name="Shenoy N."/>
            <person name="Stanke M."/>
            <person name="Ter-Hovhannisyan V."/>
            <person name="Tunlid A."/>
            <person name="Velagapudi R."/>
            <person name="Vision T.J."/>
            <person name="Zeng Q."/>
            <person name="Zolan M.E."/>
            <person name="Pukkila P.J."/>
        </authorList>
    </citation>
    <scope>NUCLEOTIDE SEQUENCE [LARGE SCALE GENOMIC DNA]</scope>
    <source>
        <strain evidence="12">Okayama-7 / 130 / ATCC MYA-4618 / FGSC 9003</strain>
    </source>
</reference>
<comment type="cofactor">
    <cofactor evidence="1 9">
        <name>heme</name>
        <dbReference type="ChEBI" id="CHEBI:30413"/>
    </cofactor>
</comment>
<evidence type="ECO:0000256" key="1">
    <source>
        <dbReference type="ARBA" id="ARBA00001971"/>
    </source>
</evidence>
<feature type="binding site" description="axial binding residue" evidence="9">
    <location>
        <position position="458"/>
    </location>
    <ligand>
        <name>heme</name>
        <dbReference type="ChEBI" id="CHEBI:30413"/>
    </ligand>
    <ligandPart>
        <name>Fe</name>
        <dbReference type="ChEBI" id="CHEBI:18248"/>
    </ligandPart>
</feature>
<dbReference type="AlphaFoldDB" id="A8PAA9"/>
<evidence type="ECO:0000256" key="10">
    <source>
        <dbReference type="RuleBase" id="RU000461"/>
    </source>
</evidence>
<dbReference type="InterPro" id="IPR050364">
    <property type="entry name" value="Cytochrome_P450_fung"/>
</dbReference>
<dbReference type="GO" id="GO:0016705">
    <property type="term" value="F:oxidoreductase activity, acting on paired donors, with incorporation or reduction of molecular oxygen"/>
    <property type="evidence" value="ECO:0007669"/>
    <property type="project" value="InterPro"/>
</dbReference>
<dbReference type="InParanoid" id="A8PAA9"/>
<dbReference type="STRING" id="240176.A8PAA9"/>
<dbReference type="InterPro" id="IPR036396">
    <property type="entry name" value="Cyt_P450_sf"/>
</dbReference>
<dbReference type="Pfam" id="PF00067">
    <property type="entry name" value="p450"/>
    <property type="match status" value="1"/>
</dbReference>
<sequence length="527" mass="59282">MSTSAFEALLSPHSFSSELKAYVLAVLPVFLYFAAKSISSGKNAKSKQPLPPGPKGKPIIGNMLDIPQVKPWLVYKQWGETYGNIVHVNALGQSIVVINKLDQVIDLLEKRSTNYSDRPGLPMLDMMDYSFSFGLMPYGQDWRRHRKVFHQYLHAHMVPRYNPIQEQEVIPFARNLLTSPEKFLLHTRVLFASIIMRASYGFEKVNYDDELISDAENLLHAFAEVIVPGRYLVNHIPILRHIPSWFPGAGFKRKVWEMSRLSEKSVCMPFEMAKRRGRENALPSMATDLIEQLPAENDPKREEEETVVKKAIANAYVAGADTTVGTGHALFLALAMNPEVQRKAQAEIDAVIGPGRLPLIRDRERLPYVQAVVKEVTRWHTALPIGVPRKVTEDDEYMGYHIPKGAILMVNQWAINHDPELYDDPMTFNPDRFIKDGKLNPEVPDPTNVAFGFGRRICPGRHFSNDSVFILAATLFALFDIKQSKDEAGNPIPLELDVTSDTVSAPLPFKCDIVPRSAAAVSLIQKS</sequence>
<dbReference type="OrthoDB" id="2789670at2759"/>
<proteinExistence type="inferred from homology"/>
<dbReference type="RefSeq" id="XP_001839948.1">
    <property type="nucleotide sequence ID" value="XM_001839896.1"/>
</dbReference>
<dbReference type="VEuPathDB" id="FungiDB:CC1G_06138"/>
<gene>
    <name evidence="11" type="ORF">CC1G_06138</name>
</gene>
<dbReference type="CDD" id="cd11065">
    <property type="entry name" value="CYP64-like"/>
    <property type="match status" value="1"/>
</dbReference>
<evidence type="ECO:0000256" key="2">
    <source>
        <dbReference type="ARBA" id="ARBA00005179"/>
    </source>
</evidence>
<evidence type="ECO:0000313" key="12">
    <source>
        <dbReference type="Proteomes" id="UP000001861"/>
    </source>
</evidence>
<dbReference type="KEGG" id="cci:CC1G_06138"/>
<keyword evidence="4 9" id="KW-0349">Heme</keyword>
<evidence type="ECO:0000256" key="4">
    <source>
        <dbReference type="ARBA" id="ARBA00022617"/>
    </source>
</evidence>
<comment type="caution">
    <text evidence="11">The sequence shown here is derived from an EMBL/GenBank/DDBJ whole genome shotgun (WGS) entry which is preliminary data.</text>
</comment>
<keyword evidence="12" id="KW-1185">Reference proteome</keyword>
<dbReference type="InterPro" id="IPR017972">
    <property type="entry name" value="Cyt_P450_CS"/>
</dbReference>
<dbReference type="GO" id="GO:0005506">
    <property type="term" value="F:iron ion binding"/>
    <property type="evidence" value="ECO:0007669"/>
    <property type="project" value="InterPro"/>
</dbReference>